<dbReference type="EMBL" id="JBEPMM010000021">
    <property type="protein sequence ID" value="MET3694995.1"/>
    <property type="molecule type" value="Genomic_DNA"/>
</dbReference>
<evidence type="ECO:0008006" key="3">
    <source>
        <dbReference type="Google" id="ProtNLM"/>
    </source>
</evidence>
<sequence>MKIDSQSFFSGAAEPVLIPSDQELEGKYEFNFNADPSKPSWGEVNILQNYSVRTKQNTHIIDYFFKKLRTPNLQDANKKNETAIFLLMISTTNSGHAVSEIISFINFYKGNNLDCQVGVSAVFVDALPYMFQLLQQFLEKDKIMVLEENEEYIFSKIVTRRNTHMNLVSNFNNIPYVRSGNILVFNHLKEMRDMFIDDPSIIINKSEEIFNRNSSFTNNNNIVMLIKTRSEHAMTTPGRAMDVSPNLIERIKLLGIKICSISDFKNVEEYIATIYSAKTLIVSYGSTACTNRFFCNPNAHVILLANLHYKWEYDYPSDAGEFWHTRHSHLFTAEKQTVIIDHNNTIEESDLDRIMRIIGSRM</sequence>
<keyword evidence="2" id="KW-1185">Reference proteome</keyword>
<comment type="caution">
    <text evidence="1">The sequence shown here is derived from an EMBL/GenBank/DDBJ whole genome shotgun (WGS) entry which is preliminary data.</text>
</comment>
<dbReference type="Proteomes" id="UP001549145">
    <property type="component" value="Unassembled WGS sequence"/>
</dbReference>
<dbReference type="RefSeq" id="WP_238280052.1">
    <property type="nucleotide sequence ID" value="NZ_BPQL01000073.1"/>
</dbReference>
<evidence type="ECO:0000313" key="1">
    <source>
        <dbReference type="EMBL" id="MET3694995.1"/>
    </source>
</evidence>
<name>A0ABV2LE47_9HYPH</name>
<organism evidence="1 2">
    <name type="scientific">Methylobacterium goesingense</name>
    <dbReference type="NCBI Taxonomy" id="243690"/>
    <lineage>
        <taxon>Bacteria</taxon>
        <taxon>Pseudomonadati</taxon>
        <taxon>Pseudomonadota</taxon>
        <taxon>Alphaproteobacteria</taxon>
        <taxon>Hyphomicrobiales</taxon>
        <taxon>Methylobacteriaceae</taxon>
        <taxon>Methylobacterium</taxon>
    </lineage>
</organism>
<reference evidence="1 2" key="1">
    <citation type="submission" date="2024-06" db="EMBL/GenBank/DDBJ databases">
        <title>Genomic Encyclopedia of Type Strains, Phase IV (KMG-IV): sequencing the most valuable type-strain genomes for metagenomic binning, comparative biology and taxonomic classification.</title>
        <authorList>
            <person name="Goeker M."/>
        </authorList>
    </citation>
    <scope>NUCLEOTIDE SEQUENCE [LARGE SCALE GENOMIC DNA]</scope>
    <source>
        <strain evidence="1 2">DSM 21331</strain>
    </source>
</reference>
<gene>
    <name evidence="1" type="ORF">ABID43_004560</name>
</gene>
<accession>A0ABV2LE47</accession>
<proteinExistence type="predicted"/>
<protein>
    <recommendedName>
        <fullName evidence="3">Glycosyltransferase family 61 protein</fullName>
    </recommendedName>
</protein>
<evidence type="ECO:0000313" key="2">
    <source>
        <dbReference type="Proteomes" id="UP001549145"/>
    </source>
</evidence>